<dbReference type="PANTHER" id="PTHR33021">
    <property type="entry name" value="BLUE COPPER PROTEIN"/>
    <property type="match status" value="1"/>
</dbReference>
<dbReference type="AlphaFoldDB" id="A9P0W5"/>
<name>A9P0W5_PICSI</name>
<dbReference type="InterPro" id="IPR003245">
    <property type="entry name" value="Phytocyanin_dom"/>
</dbReference>
<reference evidence="5" key="1">
    <citation type="journal article" date="2008" name="BMC Genomics">
        <title>A conifer genomics resource of 200,000 spruce (Picea spp.) ESTs and 6,464 high-quality, sequence-finished full-length cDNAs for Sitka spruce (Picea sitchensis).</title>
        <authorList>
            <person name="Ralph S.G."/>
            <person name="Chun H.J."/>
            <person name="Kolosova N."/>
            <person name="Cooper D."/>
            <person name="Oddy C."/>
            <person name="Ritland C.E."/>
            <person name="Kirkpatrick R."/>
            <person name="Moore R."/>
            <person name="Barber S."/>
            <person name="Holt R.A."/>
            <person name="Jones S.J."/>
            <person name="Marra M.A."/>
            <person name="Douglas C.J."/>
            <person name="Ritland K."/>
            <person name="Bohlmann J."/>
        </authorList>
    </citation>
    <scope>NUCLEOTIDE SEQUENCE</scope>
    <source>
        <tissue evidence="5">Green portion of the leader tissue</tissue>
    </source>
</reference>
<dbReference type="Pfam" id="PF02298">
    <property type="entry name" value="Cu_bind_like"/>
    <property type="match status" value="1"/>
</dbReference>
<evidence type="ECO:0000256" key="2">
    <source>
        <dbReference type="ARBA" id="ARBA00023180"/>
    </source>
</evidence>
<dbReference type="PROSITE" id="PS51485">
    <property type="entry name" value="PHYTOCYANIN"/>
    <property type="match status" value="1"/>
</dbReference>
<dbReference type="InterPro" id="IPR008972">
    <property type="entry name" value="Cupredoxin"/>
</dbReference>
<evidence type="ECO:0000256" key="1">
    <source>
        <dbReference type="ARBA" id="ARBA00022723"/>
    </source>
</evidence>
<feature type="domain" description="Phytocyanin" evidence="4">
    <location>
        <begin position="29"/>
        <end position="127"/>
    </location>
</feature>
<feature type="region of interest" description="Disordered" evidence="3">
    <location>
        <begin position="127"/>
        <end position="157"/>
    </location>
</feature>
<dbReference type="GO" id="GO:0005886">
    <property type="term" value="C:plasma membrane"/>
    <property type="evidence" value="ECO:0007669"/>
    <property type="project" value="TreeGrafter"/>
</dbReference>
<dbReference type="InterPro" id="IPR039391">
    <property type="entry name" value="Phytocyanin-like"/>
</dbReference>
<protein>
    <recommendedName>
        <fullName evidence="4">Phytocyanin domain-containing protein</fullName>
    </recommendedName>
</protein>
<evidence type="ECO:0000256" key="3">
    <source>
        <dbReference type="SAM" id="MobiDB-lite"/>
    </source>
</evidence>
<sequence length="187" mass="19088">MEQTRSCIGIAAAISMVMMMIMPFNCMATDYTVGDTQQWNLGVDYGTWASGKTFAVGDKLVFAYSALHSVMEVSKADYDACSTSNAIKSYNGGSTTVTLDSAGAKYFVCGTAGHCSGGMKLGVTVATGSSTTPSTSSPPTPTTSTSPTKTPPTTSASAAVADSHIKIKDGVLLVGSLVAGALIVPML</sequence>
<keyword evidence="1" id="KW-0479">Metal-binding</keyword>
<dbReference type="SUPFAM" id="SSF49503">
    <property type="entry name" value="Cupredoxins"/>
    <property type="match status" value="1"/>
</dbReference>
<evidence type="ECO:0000313" key="5">
    <source>
        <dbReference type="EMBL" id="ABK26526.1"/>
    </source>
</evidence>
<dbReference type="GO" id="GO:0009055">
    <property type="term" value="F:electron transfer activity"/>
    <property type="evidence" value="ECO:0007669"/>
    <property type="project" value="InterPro"/>
</dbReference>
<organism evidence="5">
    <name type="scientific">Picea sitchensis</name>
    <name type="common">Sitka spruce</name>
    <name type="synonym">Pinus sitchensis</name>
    <dbReference type="NCBI Taxonomy" id="3332"/>
    <lineage>
        <taxon>Eukaryota</taxon>
        <taxon>Viridiplantae</taxon>
        <taxon>Streptophyta</taxon>
        <taxon>Embryophyta</taxon>
        <taxon>Tracheophyta</taxon>
        <taxon>Spermatophyta</taxon>
        <taxon>Pinopsida</taxon>
        <taxon>Pinidae</taxon>
        <taxon>Conifers I</taxon>
        <taxon>Pinales</taxon>
        <taxon>Pinaceae</taxon>
        <taxon>Picea</taxon>
    </lineage>
</organism>
<accession>A9P0W5</accession>
<dbReference type="EMBL" id="EF087274">
    <property type="protein sequence ID" value="ABK26526.1"/>
    <property type="molecule type" value="mRNA"/>
</dbReference>
<evidence type="ECO:0000259" key="4">
    <source>
        <dbReference type="PROSITE" id="PS51485"/>
    </source>
</evidence>
<keyword evidence="2" id="KW-0325">Glycoprotein</keyword>
<dbReference type="GO" id="GO:0046872">
    <property type="term" value="F:metal ion binding"/>
    <property type="evidence" value="ECO:0007669"/>
    <property type="project" value="UniProtKB-KW"/>
</dbReference>
<dbReference type="CDD" id="cd04216">
    <property type="entry name" value="Phytocyanin"/>
    <property type="match status" value="1"/>
</dbReference>
<proteinExistence type="evidence at transcript level"/>
<dbReference type="Gene3D" id="2.60.40.420">
    <property type="entry name" value="Cupredoxins - blue copper proteins"/>
    <property type="match status" value="1"/>
</dbReference>
<dbReference type="FunFam" id="2.60.40.420:FF:000003">
    <property type="entry name" value="Blue copper"/>
    <property type="match status" value="1"/>
</dbReference>
<dbReference type="PANTHER" id="PTHR33021:SF350">
    <property type="entry name" value="UCLACYANIN-2"/>
    <property type="match status" value="1"/>
</dbReference>
<feature type="compositionally biased region" description="Low complexity" evidence="3">
    <location>
        <begin position="142"/>
        <end position="157"/>
    </location>
</feature>